<dbReference type="GeneTree" id="ENSGT01100000263479"/>
<dbReference type="Bgee" id="ENSPTRG00000011120">
    <property type="expression patterns" value="Expressed in testis and 17 other cell types or tissues"/>
</dbReference>
<dbReference type="AlphaFoldDB" id="A0A2I3SFX0"/>
<reference evidence="8" key="3">
    <citation type="submission" date="2025-09" db="UniProtKB">
        <authorList>
            <consortium name="Ensembl"/>
        </authorList>
    </citation>
    <scope>IDENTIFICATION</scope>
</reference>
<evidence type="ECO:0000256" key="2">
    <source>
        <dbReference type="ARBA" id="ARBA00023180"/>
    </source>
</evidence>
<dbReference type="Ensembl" id="ENSPTRT00000082285.1">
    <property type="protein sequence ID" value="ENSPTRP00000075939.1"/>
    <property type="gene ID" value="ENSPTRG00000011120.4"/>
</dbReference>
<feature type="domain" description="Immunoglobulin V-set" evidence="7">
    <location>
        <begin position="47"/>
        <end position="140"/>
    </location>
</feature>
<evidence type="ECO:0000256" key="1">
    <source>
        <dbReference type="ARBA" id="ARBA00022729"/>
    </source>
</evidence>
<dbReference type="InterPro" id="IPR036179">
    <property type="entry name" value="Ig-like_dom_sf"/>
</dbReference>
<accession>A0A2I3SFX0</accession>
<name>A0A2I3SFX0_PANTR</name>
<keyword evidence="5" id="KW-1133">Transmembrane helix</keyword>
<sequence>MEIPMGTQGCFSKSLLLSASILVLWMLQGSQAALYIQKIPEQPQKNQDLLLSVQGVPDTFQDFNWYLGEETYGGTRLFTYIPGIQRPQRDGSAMGQRDIVGFPNGSMLLRRAQPTDSGTYQVAITINSEWTMKAKTEVQVAEKNKELPSTHLPTNAGILAATIIGSLAAGALLISCIAYLLVTRNWRGQSHRMATTEKPELGPAHDAGDNNIYEVMPSPVLLVSPISDTRSINPAREKRLEGNSTTEAAFVSGVWRLVAPAHTPTPAGGAREPPVPAGPAKPRPCPLLPAGANFLMGPGPGQPGRRQGPSPPLGASHLRPAGQGHRGLWGRWGGLSQRLSSTWGRCPGRGTGDCNRPRSLCSP</sequence>
<keyword evidence="9" id="KW-1185">Reference proteome</keyword>
<keyword evidence="5" id="KW-0472">Membrane</keyword>
<comment type="similarity">
    <text evidence="3">Belongs to the immunoglobulin superfamily. CEA family.</text>
</comment>
<keyword evidence="2" id="KW-0325">Glycoprotein</keyword>
<feature type="region of interest" description="Disordered" evidence="4">
    <location>
        <begin position="262"/>
        <end position="333"/>
    </location>
</feature>
<dbReference type="InterPro" id="IPR013783">
    <property type="entry name" value="Ig-like_fold"/>
</dbReference>
<keyword evidence="1 6" id="KW-0732">Signal</keyword>
<feature type="signal peptide" evidence="6">
    <location>
        <begin position="1"/>
        <end position="32"/>
    </location>
</feature>
<keyword evidence="5" id="KW-0812">Transmembrane</keyword>
<evidence type="ECO:0000256" key="5">
    <source>
        <dbReference type="SAM" id="Phobius"/>
    </source>
</evidence>
<evidence type="ECO:0000313" key="9">
    <source>
        <dbReference type="Proteomes" id="UP000002277"/>
    </source>
</evidence>
<dbReference type="PANTHER" id="PTHR44427">
    <property type="entry name" value="CARCINOEMBRYONIC ANTIGEN-RELATED CELL ADHESION MOLECULE 19"/>
    <property type="match status" value="1"/>
</dbReference>
<dbReference type="SUPFAM" id="SSF48726">
    <property type="entry name" value="Immunoglobulin"/>
    <property type="match status" value="1"/>
</dbReference>
<dbReference type="Proteomes" id="UP000002277">
    <property type="component" value="Chromosome 19"/>
</dbReference>
<dbReference type="EMBL" id="AACZ04019613">
    <property type="status" value="NOT_ANNOTATED_CDS"/>
    <property type="molecule type" value="Genomic_DNA"/>
</dbReference>
<organism evidence="8 9">
    <name type="scientific">Pan troglodytes</name>
    <name type="common">Chimpanzee</name>
    <dbReference type="NCBI Taxonomy" id="9598"/>
    <lineage>
        <taxon>Eukaryota</taxon>
        <taxon>Metazoa</taxon>
        <taxon>Chordata</taxon>
        <taxon>Craniata</taxon>
        <taxon>Vertebrata</taxon>
        <taxon>Euteleostomi</taxon>
        <taxon>Mammalia</taxon>
        <taxon>Eutheria</taxon>
        <taxon>Euarchontoglires</taxon>
        <taxon>Primates</taxon>
        <taxon>Haplorrhini</taxon>
        <taxon>Catarrhini</taxon>
        <taxon>Hominidae</taxon>
        <taxon>Pan</taxon>
    </lineage>
</organism>
<feature type="region of interest" description="Disordered" evidence="4">
    <location>
        <begin position="344"/>
        <end position="363"/>
    </location>
</feature>
<feature type="chain" id="PRO_5014127036" evidence="6">
    <location>
        <begin position="33"/>
        <end position="363"/>
    </location>
</feature>
<dbReference type="Pfam" id="PF07686">
    <property type="entry name" value="V-set"/>
    <property type="match status" value="1"/>
</dbReference>
<reference evidence="8 9" key="1">
    <citation type="journal article" date="2005" name="Nature">
        <title>Initial sequence of the chimpanzee genome and comparison with the human genome.</title>
        <authorList>
            <consortium name="Chimpanzee sequencing and analysis consortium"/>
        </authorList>
    </citation>
    <scope>NUCLEOTIDE SEQUENCE [LARGE SCALE GENOMIC DNA]</scope>
</reference>
<dbReference type="InterPro" id="IPR013106">
    <property type="entry name" value="Ig_V-set"/>
</dbReference>
<reference evidence="8" key="2">
    <citation type="submission" date="2025-08" db="UniProtKB">
        <authorList>
            <consortium name="Ensembl"/>
        </authorList>
    </citation>
    <scope>IDENTIFICATION</scope>
</reference>
<dbReference type="Gene3D" id="2.60.40.10">
    <property type="entry name" value="Immunoglobulins"/>
    <property type="match status" value="1"/>
</dbReference>
<feature type="transmembrane region" description="Helical" evidence="5">
    <location>
        <begin position="158"/>
        <end position="182"/>
    </location>
</feature>
<evidence type="ECO:0000313" key="8">
    <source>
        <dbReference type="Ensembl" id="ENSPTRP00000075939.1"/>
    </source>
</evidence>
<proteinExistence type="inferred from homology"/>
<protein>
    <submittedName>
        <fullName evidence="8">CEA cell adhesion molecule 19</fullName>
    </submittedName>
</protein>
<evidence type="ECO:0000256" key="6">
    <source>
        <dbReference type="SAM" id="SignalP"/>
    </source>
</evidence>
<evidence type="ECO:0000313" key="10">
    <source>
        <dbReference type="VGNC" id="VGNC:55560"/>
    </source>
</evidence>
<dbReference type="VGNC" id="VGNC:55560">
    <property type="gene designation" value="CEACAM19"/>
</dbReference>
<gene>
    <name evidence="8 10" type="primary">CEACAM19</name>
</gene>
<feature type="compositionally biased region" description="Gly residues" evidence="4">
    <location>
        <begin position="324"/>
        <end position="333"/>
    </location>
</feature>
<evidence type="ECO:0000256" key="3">
    <source>
        <dbReference type="ARBA" id="ARBA00038222"/>
    </source>
</evidence>
<feature type="compositionally biased region" description="Pro residues" evidence="4">
    <location>
        <begin position="273"/>
        <end position="287"/>
    </location>
</feature>
<dbReference type="InterPro" id="IPR050831">
    <property type="entry name" value="CEA_cell_adhesion"/>
</dbReference>
<evidence type="ECO:0000256" key="4">
    <source>
        <dbReference type="SAM" id="MobiDB-lite"/>
    </source>
</evidence>
<dbReference type="PANTHER" id="PTHR44427:SF21">
    <property type="entry name" value="CEA CELL ADHESION MOLECULE 19"/>
    <property type="match status" value="1"/>
</dbReference>
<evidence type="ECO:0000259" key="7">
    <source>
        <dbReference type="Pfam" id="PF07686"/>
    </source>
</evidence>